<sequence length="200" mass="22024">MWSGVVVDKRGGNVAQRRSGLKTRDGKATRAAHTRSDAFSTKALSLRHEPEGSVVMLRAPGCDTIPIDSIPFQILLAATVSRKLPQWLIDRHTIHLAGGRRGEADIPGRAMQAPDDPDESDQSDLHTQIASLTETVSTLQTEVEEKRLEVAVLTTMTDSLANAFIRLGSQVESLRNHFESSSEGFARDIQYLKRQLRPPS</sequence>
<feature type="region of interest" description="Disordered" evidence="1">
    <location>
        <begin position="100"/>
        <end position="124"/>
    </location>
</feature>
<gene>
    <name evidence="2" type="ORF">EHS25_000524</name>
</gene>
<evidence type="ECO:0000313" key="3">
    <source>
        <dbReference type="Proteomes" id="UP000279259"/>
    </source>
</evidence>
<dbReference type="Proteomes" id="UP000279259">
    <property type="component" value="Unassembled WGS sequence"/>
</dbReference>
<reference evidence="2 3" key="1">
    <citation type="submission" date="2018-11" db="EMBL/GenBank/DDBJ databases">
        <title>Genome sequence of Saitozyma podzolica DSM 27192.</title>
        <authorList>
            <person name="Aliyu H."/>
            <person name="Gorte O."/>
            <person name="Ochsenreither K."/>
        </authorList>
    </citation>
    <scope>NUCLEOTIDE SEQUENCE [LARGE SCALE GENOMIC DNA]</scope>
    <source>
        <strain evidence="2 3">DSM 27192</strain>
    </source>
</reference>
<protein>
    <submittedName>
        <fullName evidence="2">Uncharacterized protein</fullName>
    </submittedName>
</protein>
<keyword evidence="3" id="KW-1185">Reference proteome</keyword>
<organism evidence="2 3">
    <name type="scientific">Saitozyma podzolica</name>
    <dbReference type="NCBI Taxonomy" id="1890683"/>
    <lineage>
        <taxon>Eukaryota</taxon>
        <taxon>Fungi</taxon>
        <taxon>Dikarya</taxon>
        <taxon>Basidiomycota</taxon>
        <taxon>Agaricomycotina</taxon>
        <taxon>Tremellomycetes</taxon>
        <taxon>Tremellales</taxon>
        <taxon>Trimorphomycetaceae</taxon>
        <taxon>Saitozyma</taxon>
    </lineage>
</organism>
<feature type="region of interest" description="Disordered" evidence="1">
    <location>
        <begin position="15"/>
        <end position="35"/>
    </location>
</feature>
<feature type="non-terminal residue" evidence="2">
    <location>
        <position position="200"/>
    </location>
</feature>
<dbReference type="AlphaFoldDB" id="A0A427YWD4"/>
<dbReference type="EMBL" id="RSCD01000001">
    <property type="protein sequence ID" value="RSH95434.1"/>
    <property type="molecule type" value="Genomic_DNA"/>
</dbReference>
<evidence type="ECO:0000256" key="1">
    <source>
        <dbReference type="SAM" id="MobiDB-lite"/>
    </source>
</evidence>
<accession>A0A427YWD4</accession>
<name>A0A427YWD4_9TREE</name>
<proteinExistence type="predicted"/>
<comment type="caution">
    <text evidence="2">The sequence shown here is derived from an EMBL/GenBank/DDBJ whole genome shotgun (WGS) entry which is preliminary data.</text>
</comment>
<evidence type="ECO:0000313" key="2">
    <source>
        <dbReference type="EMBL" id="RSH95434.1"/>
    </source>
</evidence>